<organism evidence="3 4">
    <name type="scientific">Tritrichomonas musculus</name>
    <dbReference type="NCBI Taxonomy" id="1915356"/>
    <lineage>
        <taxon>Eukaryota</taxon>
        <taxon>Metamonada</taxon>
        <taxon>Parabasalia</taxon>
        <taxon>Tritrichomonadida</taxon>
        <taxon>Tritrichomonadidae</taxon>
        <taxon>Tritrichomonas</taxon>
    </lineage>
</organism>
<feature type="coiled-coil region" evidence="1">
    <location>
        <begin position="127"/>
        <end position="176"/>
    </location>
</feature>
<dbReference type="Pfam" id="PF10377">
    <property type="entry name" value="ATG11"/>
    <property type="match status" value="1"/>
</dbReference>
<evidence type="ECO:0000256" key="1">
    <source>
        <dbReference type="SAM" id="Coils"/>
    </source>
</evidence>
<dbReference type="Proteomes" id="UP001470230">
    <property type="component" value="Unassembled WGS sequence"/>
</dbReference>
<evidence type="ECO:0000313" key="4">
    <source>
        <dbReference type="Proteomes" id="UP001470230"/>
    </source>
</evidence>
<keyword evidence="4" id="KW-1185">Reference proteome</keyword>
<gene>
    <name evidence="3" type="ORF">M9Y10_003521</name>
</gene>
<proteinExistence type="predicted"/>
<comment type="caution">
    <text evidence="3">The sequence shown here is derived from an EMBL/GenBank/DDBJ whole genome shotgun (WGS) entry which is preliminary data.</text>
</comment>
<keyword evidence="1" id="KW-0175">Coiled coil</keyword>
<evidence type="ECO:0000259" key="2">
    <source>
        <dbReference type="Pfam" id="PF10377"/>
    </source>
</evidence>
<accession>A0ABR2JQ15</accession>
<dbReference type="EMBL" id="JAPFFF010000010">
    <property type="protein sequence ID" value="KAK8880827.1"/>
    <property type="molecule type" value="Genomic_DNA"/>
</dbReference>
<evidence type="ECO:0000313" key="3">
    <source>
        <dbReference type="EMBL" id="KAK8880827.1"/>
    </source>
</evidence>
<protein>
    <recommendedName>
        <fullName evidence="2">Autophagy-related protein 11 C-terminal domain-containing protein</fullName>
    </recommendedName>
</protein>
<dbReference type="InterPro" id="IPR019460">
    <property type="entry name" value="Atg11_C"/>
</dbReference>
<feature type="domain" description="Autophagy-related protein 11 C-terminal" evidence="2">
    <location>
        <begin position="133"/>
        <end position="203"/>
    </location>
</feature>
<reference evidence="3 4" key="1">
    <citation type="submission" date="2024-04" db="EMBL/GenBank/DDBJ databases">
        <title>Tritrichomonas musculus Genome.</title>
        <authorList>
            <person name="Alves-Ferreira E."/>
            <person name="Grigg M."/>
            <person name="Lorenzi H."/>
            <person name="Galac M."/>
        </authorList>
    </citation>
    <scope>NUCLEOTIDE SEQUENCE [LARGE SCALE GENOMIC DNA]</scope>
    <source>
        <strain evidence="3 4">EAF2021</strain>
    </source>
</reference>
<dbReference type="Gene3D" id="2.60.120.40">
    <property type="match status" value="1"/>
</dbReference>
<dbReference type="SUPFAM" id="SSF49842">
    <property type="entry name" value="TNF-like"/>
    <property type="match status" value="1"/>
</dbReference>
<name>A0ABR2JQ15_9EUKA</name>
<sequence>MFADNENVQFENTLVEQLNDDINSIDDDKFLELPIHSLDRIIRKYHLKNENANPERENKLAVFLSRYISIHGSFSSILLNNLDFSVIDISIVNQIINNKDLSAHFDIIGLQIMKSVVNQTILLKNAFDQNNQIIYQMQKQIEELNQEIKQQNNANKNETRQITQNLKEKINSMQMQIDDLSNFFPKKEDGKEGQILALNQNKKSMIWLNRPCSIWFYAKLKSISYPYKKISWGHAIQLDNVIFDTANSFDSQLHCYSIPMKGKWLLIGSVLYDCPEKKTCVAVGISKNGFVEYANSIEFSGSGYNEATFNAIYDCELGDKIELCTWDCKRLHSDGTFLQGIFMG</sequence>
<dbReference type="InterPro" id="IPR008983">
    <property type="entry name" value="Tumour_necrosis_fac-like_dom"/>
</dbReference>